<dbReference type="PANTHER" id="PTHR48059">
    <property type="entry name" value="POLYGALACTURONASE INHIBITOR 1"/>
    <property type="match status" value="1"/>
</dbReference>
<evidence type="ECO:0000313" key="5">
    <source>
        <dbReference type="EMBL" id="KZN03807.1"/>
    </source>
</evidence>
<accession>A0A161Y3L2</accession>
<keyword evidence="3" id="KW-0677">Repeat</keyword>
<dbReference type="OMA" id="INSAIPW"/>
<reference evidence="5" key="1">
    <citation type="journal article" date="2016" name="Nat. Genet.">
        <title>A high-quality carrot genome assembly provides new insights into carotenoid accumulation and asterid genome evolution.</title>
        <authorList>
            <person name="Iorizzo M."/>
            <person name="Ellison S."/>
            <person name="Senalik D."/>
            <person name="Zeng P."/>
            <person name="Satapoomin P."/>
            <person name="Huang J."/>
            <person name="Bowman M."/>
            <person name="Iovene M."/>
            <person name="Sanseverino W."/>
            <person name="Cavagnaro P."/>
            <person name="Yildiz M."/>
            <person name="Macko-Podgorni A."/>
            <person name="Moranska E."/>
            <person name="Grzebelus E."/>
            <person name="Grzebelus D."/>
            <person name="Ashrafi H."/>
            <person name="Zheng Z."/>
            <person name="Cheng S."/>
            <person name="Spooner D."/>
            <person name="Van Deynze A."/>
            <person name="Simon P."/>
        </authorList>
    </citation>
    <scope>NUCLEOTIDE SEQUENCE [LARGE SCALE GENOMIC DNA]</scope>
    <source>
        <tissue evidence="5">Leaf</tissue>
    </source>
</reference>
<gene>
    <name evidence="5" type="ORF">DCAR_012563</name>
    <name evidence="6" type="ORF">DCAR_0313636</name>
</gene>
<evidence type="ECO:0000256" key="2">
    <source>
        <dbReference type="ARBA" id="ARBA00022614"/>
    </source>
</evidence>
<dbReference type="Proteomes" id="UP000077755">
    <property type="component" value="Chromosome 3"/>
</dbReference>
<feature type="chain" id="PRO_5007829481" description="Leucine-rich repeat-containing N-terminal plant-type domain-containing protein" evidence="4">
    <location>
        <begin position="22"/>
        <end position="453"/>
    </location>
</feature>
<evidence type="ECO:0000313" key="7">
    <source>
        <dbReference type="Proteomes" id="UP000077755"/>
    </source>
</evidence>
<feature type="signal peptide" evidence="4">
    <location>
        <begin position="1"/>
        <end position="21"/>
    </location>
</feature>
<keyword evidence="2" id="KW-0433">Leucine-rich repeat</keyword>
<dbReference type="InterPro" id="IPR001611">
    <property type="entry name" value="Leu-rich_rpt"/>
</dbReference>
<dbReference type="EMBL" id="CP093345">
    <property type="protein sequence ID" value="WOG94343.1"/>
    <property type="molecule type" value="Genomic_DNA"/>
</dbReference>
<sequence>MHLSHPLFLLTLSLLSTLSTSQPSLSSLEQESLYQVLESINSDISWRTLFPDDLCYSSPHGVVCEYFTISGAGAGDESVHVTELSFGFVSDYSPNPPCNRHSKINVPALSAFKELKKLLFYKCFTGDEVPVPEFEGFSGVLEELVFIENPSLVGPFKGDIRSLSSLKRFVLIGSGVYGWVPPGLGELSSLEQLTFSRNRLSGDISGVNVSKLRNLKVLDLSYNGFFGNLPESFGGLESLLKLDLSYNGFHGEVPMSFKGLRKLEFLDLSYNRFFNCGVPLVLGEMTCLTEVYLSGNDLGGEIPEIWENLGGILGLGLSRNGLIGHIPGSMGVFLKNLCYLGLDNNKLQGEVPSEFGTLEMVSELNLENNSLSGEIPFDAKFVSKIGGKLKLKGNSQLCVDQELRVDDHLKHLKLCKKPEVPRLVLLHDSGSLVVLVSRVAIAISWGFSLFLIS</sequence>
<dbReference type="Pfam" id="PF13855">
    <property type="entry name" value="LRR_8"/>
    <property type="match status" value="1"/>
</dbReference>
<evidence type="ECO:0000256" key="4">
    <source>
        <dbReference type="SAM" id="SignalP"/>
    </source>
</evidence>
<dbReference type="Pfam" id="PF00560">
    <property type="entry name" value="LRR_1"/>
    <property type="match status" value="2"/>
</dbReference>
<reference evidence="6" key="2">
    <citation type="submission" date="2022-03" db="EMBL/GenBank/DDBJ databases">
        <title>Draft title - Genomic analysis of global carrot germplasm unveils the trajectory of domestication and the origin of high carotenoid orange carrot.</title>
        <authorList>
            <person name="Iorizzo M."/>
            <person name="Ellison S."/>
            <person name="Senalik D."/>
            <person name="Macko-Podgorni A."/>
            <person name="Grzebelus D."/>
            <person name="Bostan H."/>
            <person name="Rolling W."/>
            <person name="Curaba J."/>
            <person name="Simon P."/>
        </authorList>
    </citation>
    <scope>NUCLEOTIDE SEQUENCE</scope>
    <source>
        <tissue evidence="6">Leaf</tissue>
    </source>
</reference>
<dbReference type="GO" id="GO:0016324">
    <property type="term" value="C:apical plasma membrane"/>
    <property type="evidence" value="ECO:0007669"/>
    <property type="project" value="EnsemblPlants"/>
</dbReference>
<evidence type="ECO:0008006" key="8">
    <source>
        <dbReference type="Google" id="ProtNLM"/>
    </source>
</evidence>
<dbReference type="STRING" id="79200.A0A161Y3L2"/>
<comment type="subcellular location">
    <subcellularLocation>
        <location evidence="1">Cell envelope</location>
    </subcellularLocation>
</comment>
<dbReference type="OrthoDB" id="676979at2759"/>
<dbReference type="GO" id="GO:0009860">
    <property type="term" value="P:pollen tube growth"/>
    <property type="evidence" value="ECO:0007669"/>
    <property type="project" value="EnsemblPlants"/>
</dbReference>
<dbReference type="Gramene" id="KZN03807">
    <property type="protein sequence ID" value="KZN03807"/>
    <property type="gene ID" value="DCAR_012563"/>
</dbReference>
<dbReference type="EMBL" id="LNRQ01000003">
    <property type="protein sequence ID" value="KZN03807.1"/>
    <property type="molecule type" value="Genomic_DNA"/>
</dbReference>
<evidence type="ECO:0000256" key="3">
    <source>
        <dbReference type="ARBA" id="ARBA00022737"/>
    </source>
</evidence>
<organism evidence="5">
    <name type="scientific">Daucus carota subsp. sativus</name>
    <name type="common">Carrot</name>
    <dbReference type="NCBI Taxonomy" id="79200"/>
    <lineage>
        <taxon>Eukaryota</taxon>
        <taxon>Viridiplantae</taxon>
        <taxon>Streptophyta</taxon>
        <taxon>Embryophyta</taxon>
        <taxon>Tracheophyta</taxon>
        <taxon>Spermatophyta</taxon>
        <taxon>Magnoliopsida</taxon>
        <taxon>eudicotyledons</taxon>
        <taxon>Gunneridae</taxon>
        <taxon>Pentapetalae</taxon>
        <taxon>asterids</taxon>
        <taxon>campanulids</taxon>
        <taxon>Apiales</taxon>
        <taxon>Apiaceae</taxon>
        <taxon>Apioideae</taxon>
        <taxon>Scandiceae</taxon>
        <taxon>Daucinae</taxon>
        <taxon>Daucus</taxon>
        <taxon>Daucus sect. Daucus</taxon>
    </lineage>
</organism>
<dbReference type="Gene3D" id="3.80.10.10">
    <property type="entry name" value="Ribonuclease Inhibitor"/>
    <property type="match status" value="1"/>
</dbReference>
<protein>
    <recommendedName>
        <fullName evidence="8">Leucine-rich repeat-containing N-terminal plant-type domain-containing protein</fullName>
    </recommendedName>
</protein>
<dbReference type="InterPro" id="IPR051848">
    <property type="entry name" value="PGIP"/>
</dbReference>
<proteinExistence type="predicted"/>
<name>A0A161Y3L2_DAUCS</name>
<keyword evidence="7" id="KW-1185">Reference proteome</keyword>
<keyword evidence="4" id="KW-0732">Signal</keyword>
<dbReference type="FunFam" id="3.80.10.10:FF:000383">
    <property type="entry name" value="Leucine-rich repeat receptor protein kinase EMS1"/>
    <property type="match status" value="1"/>
</dbReference>
<dbReference type="AlphaFoldDB" id="A0A161Y3L2"/>
<evidence type="ECO:0000256" key="1">
    <source>
        <dbReference type="ARBA" id="ARBA00004196"/>
    </source>
</evidence>
<dbReference type="SUPFAM" id="SSF52058">
    <property type="entry name" value="L domain-like"/>
    <property type="match status" value="1"/>
</dbReference>
<dbReference type="InterPro" id="IPR032675">
    <property type="entry name" value="LRR_dom_sf"/>
</dbReference>
<dbReference type="PANTHER" id="PTHR48059:SF36">
    <property type="entry name" value="LEUCINE-RICH REPEAT DOMAIN, L DOMAIN-CONTAINING PROTEIN-RELATED"/>
    <property type="match status" value="1"/>
</dbReference>
<dbReference type="KEGG" id="dcr:108212914"/>
<evidence type="ECO:0000313" key="6">
    <source>
        <dbReference type="EMBL" id="WOG94343.1"/>
    </source>
</evidence>